<evidence type="ECO:0000256" key="8">
    <source>
        <dbReference type="ARBA" id="ARBA00022989"/>
    </source>
</evidence>
<evidence type="ECO:0000256" key="4">
    <source>
        <dbReference type="ARBA" id="ARBA00022475"/>
    </source>
</evidence>
<evidence type="ECO:0000256" key="7">
    <source>
        <dbReference type="ARBA" id="ARBA00022927"/>
    </source>
</evidence>
<dbReference type="Proteomes" id="UP000294830">
    <property type="component" value="Unassembled WGS sequence"/>
</dbReference>
<dbReference type="Pfam" id="PF03544">
    <property type="entry name" value="TonB_C"/>
    <property type="match status" value="1"/>
</dbReference>
<dbReference type="PANTHER" id="PTHR33446:SF2">
    <property type="entry name" value="PROTEIN TONB"/>
    <property type="match status" value="1"/>
</dbReference>
<evidence type="ECO:0000256" key="6">
    <source>
        <dbReference type="ARBA" id="ARBA00022692"/>
    </source>
</evidence>
<evidence type="ECO:0000256" key="9">
    <source>
        <dbReference type="ARBA" id="ARBA00023136"/>
    </source>
</evidence>
<dbReference type="PANTHER" id="PTHR33446">
    <property type="entry name" value="PROTEIN TONB-RELATED"/>
    <property type="match status" value="1"/>
</dbReference>
<dbReference type="AlphaFoldDB" id="A0A4R2EM55"/>
<feature type="signal peptide" evidence="10">
    <location>
        <begin position="1"/>
        <end position="18"/>
    </location>
</feature>
<evidence type="ECO:0000313" key="12">
    <source>
        <dbReference type="EMBL" id="TCN68466.1"/>
    </source>
</evidence>
<proteinExistence type="inferred from homology"/>
<gene>
    <name evidence="12" type="ORF">CLV25_10648</name>
</gene>
<keyword evidence="9" id="KW-0472">Membrane</keyword>
<dbReference type="InterPro" id="IPR037682">
    <property type="entry name" value="TonB_C"/>
</dbReference>
<comment type="subcellular location">
    <subcellularLocation>
        <location evidence="1">Cell inner membrane</location>
        <topology evidence="1">Single-pass membrane protein</topology>
        <orientation evidence="1">Periplasmic side</orientation>
    </subcellularLocation>
</comment>
<reference evidence="12 13" key="1">
    <citation type="submission" date="2019-03" db="EMBL/GenBank/DDBJ databases">
        <title>Genomic Encyclopedia of Archaeal and Bacterial Type Strains, Phase II (KMG-II): from individual species to whole genera.</title>
        <authorList>
            <person name="Goeker M."/>
        </authorList>
    </citation>
    <scope>NUCLEOTIDE SEQUENCE [LARGE SCALE GENOMIC DNA]</scope>
    <source>
        <strain evidence="12 13">RL-C</strain>
    </source>
</reference>
<keyword evidence="6" id="KW-0812">Transmembrane</keyword>
<sequence>MKNLLTLTFALLSFVSYGQDTTYYDLKNRKVKSLNEAHYYSVSLKSDNNRQQNKKTYFKSSKIRSEKRSDKKASYYAEWYENGQLRRADTTNSKGDFNGQVLSYWENGVLKRNDFFKKGKLIKGSCYDKEGKEIEHYDYEVMPCFPGGKDMLMKYLASETKYPNICVERGIQGTVYVTFTINTEGYVSDIKIDKCVDPSLDAEALRVAYKMPKWNPGLFEGEPVNVQYTMPIKFSLQNSTTYMR</sequence>
<comment type="similarity">
    <text evidence="2">Belongs to the TonB family.</text>
</comment>
<dbReference type="Gene3D" id="3.30.1150.10">
    <property type="match status" value="1"/>
</dbReference>
<keyword evidence="3" id="KW-0813">Transport</keyword>
<keyword evidence="10" id="KW-0732">Signal</keyword>
<evidence type="ECO:0000259" key="11">
    <source>
        <dbReference type="PROSITE" id="PS52015"/>
    </source>
</evidence>
<dbReference type="InterPro" id="IPR051045">
    <property type="entry name" value="TonB-dependent_transducer"/>
</dbReference>
<evidence type="ECO:0000256" key="10">
    <source>
        <dbReference type="SAM" id="SignalP"/>
    </source>
</evidence>
<dbReference type="GO" id="GO:0031992">
    <property type="term" value="F:energy transducer activity"/>
    <property type="evidence" value="ECO:0007669"/>
    <property type="project" value="TreeGrafter"/>
</dbReference>
<keyword evidence="8" id="KW-1133">Transmembrane helix</keyword>
<dbReference type="GO" id="GO:0098797">
    <property type="term" value="C:plasma membrane protein complex"/>
    <property type="evidence" value="ECO:0007669"/>
    <property type="project" value="TreeGrafter"/>
</dbReference>
<accession>A0A4R2EM55</accession>
<dbReference type="GO" id="GO:0055085">
    <property type="term" value="P:transmembrane transport"/>
    <property type="evidence" value="ECO:0007669"/>
    <property type="project" value="InterPro"/>
</dbReference>
<dbReference type="InterPro" id="IPR006260">
    <property type="entry name" value="TonB/TolA_C"/>
</dbReference>
<dbReference type="RefSeq" id="WP_131839054.1">
    <property type="nucleotide sequence ID" value="NZ_SLWB01000006.1"/>
</dbReference>
<dbReference type="OrthoDB" id="9812355at2"/>
<dbReference type="NCBIfam" id="TIGR01352">
    <property type="entry name" value="tonB_Cterm"/>
    <property type="match status" value="1"/>
</dbReference>
<keyword evidence="13" id="KW-1185">Reference proteome</keyword>
<evidence type="ECO:0000256" key="2">
    <source>
        <dbReference type="ARBA" id="ARBA00006555"/>
    </source>
</evidence>
<name>A0A4R2EM55_9BACT</name>
<comment type="caution">
    <text evidence="12">The sequence shown here is derived from an EMBL/GenBank/DDBJ whole genome shotgun (WGS) entry which is preliminary data.</text>
</comment>
<dbReference type="PROSITE" id="PS52015">
    <property type="entry name" value="TONB_CTD"/>
    <property type="match status" value="1"/>
</dbReference>
<evidence type="ECO:0000256" key="1">
    <source>
        <dbReference type="ARBA" id="ARBA00004383"/>
    </source>
</evidence>
<evidence type="ECO:0000256" key="5">
    <source>
        <dbReference type="ARBA" id="ARBA00022519"/>
    </source>
</evidence>
<keyword evidence="5" id="KW-0997">Cell inner membrane</keyword>
<organism evidence="12 13">
    <name type="scientific">Acetobacteroides hydrogenigenes</name>
    <dbReference type="NCBI Taxonomy" id="979970"/>
    <lineage>
        <taxon>Bacteria</taxon>
        <taxon>Pseudomonadati</taxon>
        <taxon>Bacteroidota</taxon>
        <taxon>Bacteroidia</taxon>
        <taxon>Bacteroidales</taxon>
        <taxon>Rikenellaceae</taxon>
        <taxon>Acetobacteroides</taxon>
    </lineage>
</organism>
<dbReference type="Gene3D" id="3.90.930.1">
    <property type="match status" value="1"/>
</dbReference>
<keyword evidence="7" id="KW-0653">Protein transport</keyword>
<dbReference type="EMBL" id="SLWB01000006">
    <property type="protein sequence ID" value="TCN68466.1"/>
    <property type="molecule type" value="Genomic_DNA"/>
</dbReference>
<protein>
    <submittedName>
        <fullName evidence="12">TonB family protein</fullName>
    </submittedName>
</protein>
<evidence type="ECO:0000313" key="13">
    <source>
        <dbReference type="Proteomes" id="UP000294830"/>
    </source>
</evidence>
<feature type="domain" description="TonB C-terminal" evidence="11">
    <location>
        <begin position="147"/>
        <end position="243"/>
    </location>
</feature>
<evidence type="ECO:0000256" key="3">
    <source>
        <dbReference type="ARBA" id="ARBA00022448"/>
    </source>
</evidence>
<dbReference type="SUPFAM" id="SSF74653">
    <property type="entry name" value="TolA/TonB C-terminal domain"/>
    <property type="match status" value="1"/>
</dbReference>
<dbReference type="GO" id="GO:0015031">
    <property type="term" value="P:protein transport"/>
    <property type="evidence" value="ECO:0007669"/>
    <property type="project" value="UniProtKB-KW"/>
</dbReference>
<keyword evidence="4" id="KW-1003">Cell membrane</keyword>
<feature type="chain" id="PRO_5020399925" evidence="10">
    <location>
        <begin position="19"/>
        <end position="244"/>
    </location>
</feature>